<dbReference type="SUPFAM" id="SSF55031">
    <property type="entry name" value="Bacterial exopeptidase dimerisation domain"/>
    <property type="match status" value="1"/>
</dbReference>
<evidence type="ECO:0000313" key="11">
    <source>
        <dbReference type="EMBL" id="PWJ96570.1"/>
    </source>
</evidence>
<dbReference type="InterPro" id="IPR010161">
    <property type="entry name" value="Peptidase_M20B"/>
</dbReference>
<evidence type="ECO:0000259" key="10">
    <source>
        <dbReference type="Pfam" id="PF07687"/>
    </source>
</evidence>
<dbReference type="HAMAP" id="MF_00550">
    <property type="entry name" value="Aminopeptidase_M20"/>
    <property type="match status" value="1"/>
</dbReference>
<dbReference type="EMBL" id="QGGI01000001">
    <property type="protein sequence ID" value="PWJ96570.1"/>
    <property type="molecule type" value="Genomic_DNA"/>
</dbReference>
<feature type="active site" evidence="7 8">
    <location>
        <position position="80"/>
    </location>
</feature>
<keyword evidence="6 7" id="KW-0482">Metalloprotease</keyword>
<dbReference type="PROSITE" id="PS00758">
    <property type="entry name" value="ARGE_DAPE_CPG2_1"/>
    <property type="match status" value="1"/>
</dbReference>
<dbReference type="Gene3D" id="3.30.70.360">
    <property type="match status" value="1"/>
</dbReference>
<dbReference type="CDD" id="cd03892">
    <property type="entry name" value="M20_peptT"/>
    <property type="match status" value="1"/>
</dbReference>
<keyword evidence="3 7" id="KW-0479">Metal-binding</keyword>
<keyword evidence="4 7" id="KW-0378">Hydrolase</keyword>
<evidence type="ECO:0000256" key="3">
    <source>
        <dbReference type="ARBA" id="ARBA00022723"/>
    </source>
</evidence>
<keyword evidence="5 7" id="KW-0862">Zinc</keyword>
<dbReference type="AlphaFoldDB" id="A0AA45HJY2"/>
<evidence type="ECO:0000256" key="1">
    <source>
        <dbReference type="ARBA" id="ARBA00009692"/>
    </source>
</evidence>
<dbReference type="InterPro" id="IPR002933">
    <property type="entry name" value="Peptidase_M20"/>
</dbReference>
<proteinExistence type="inferred from homology"/>
<dbReference type="NCBIfam" id="TIGR01882">
    <property type="entry name" value="peptidase-T"/>
    <property type="match status" value="1"/>
</dbReference>
<keyword evidence="7 11" id="KW-0031">Aminopeptidase</keyword>
<feature type="binding site" evidence="7 9">
    <location>
        <position position="140"/>
    </location>
    <ligand>
        <name>Zn(2+)</name>
        <dbReference type="ChEBI" id="CHEBI:29105"/>
        <label>1</label>
    </ligand>
</feature>
<protein>
    <recommendedName>
        <fullName evidence="7">Peptidase T</fullName>
        <ecNumber evidence="7">3.4.11.4</ecNumber>
    </recommendedName>
    <alternativeName>
        <fullName evidence="7">Aminotripeptidase</fullName>
        <shortName evidence="7">Tripeptidase</shortName>
    </alternativeName>
    <alternativeName>
        <fullName evidence="7">Tripeptide aminopeptidase</fullName>
    </alternativeName>
</protein>
<comment type="caution">
    <text evidence="11">The sequence shown here is derived from an EMBL/GenBank/DDBJ whole genome shotgun (WGS) entry which is preliminary data.</text>
</comment>
<dbReference type="Gene3D" id="3.40.630.10">
    <property type="entry name" value="Zn peptidases"/>
    <property type="match status" value="1"/>
</dbReference>
<dbReference type="EC" id="3.4.11.4" evidence="7"/>
<dbReference type="GO" id="GO:0045148">
    <property type="term" value="F:tripeptide aminopeptidase activity"/>
    <property type="evidence" value="ECO:0007669"/>
    <property type="project" value="UniProtKB-UniRule"/>
</dbReference>
<feature type="binding site" evidence="7 9">
    <location>
        <position position="140"/>
    </location>
    <ligand>
        <name>Zn(2+)</name>
        <dbReference type="ChEBI" id="CHEBI:29105"/>
        <label>2</label>
    </ligand>
</feature>
<evidence type="ECO:0000256" key="6">
    <source>
        <dbReference type="ARBA" id="ARBA00023049"/>
    </source>
</evidence>
<feature type="binding site" evidence="7 9">
    <location>
        <position position="196"/>
    </location>
    <ligand>
        <name>Zn(2+)</name>
        <dbReference type="ChEBI" id="CHEBI:29105"/>
        <label>1</label>
    </ligand>
</feature>
<dbReference type="InterPro" id="IPR011650">
    <property type="entry name" value="Peptidase_M20_dimer"/>
</dbReference>
<dbReference type="GO" id="GO:0008270">
    <property type="term" value="F:zinc ion binding"/>
    <property type="evidence" value="ECO:0007669"/>
    <property type="project" value="UniProtKB-UniRule"/>
</dbReference>
<dbReference type="NCBIfam" id="NF009920">
    <property type="entry name" value="PRK13381.1"/>
    <property type="match status" value="1"/>
</dbReference>
<accession>A0AA45HJY2</accession>
<dbReference type="PANTHER" id="PTHR42994">
    <property type="entry name" value="PEPTIDASE T"/>
    <property type="match status" value="1"/>
</dbReference>
<dbReference type="Proteomes" id="UP000245921">
    <property type="component" value="Unassembled WGS sequence"/>
</dbReference>
<gene>
    <name evidence="7" type="primary">pepT</name>
    <name evidence="11" type="ORF">C7380_101143</name>
</gene>
<evidence type="ECO:0000313" key="12">
    <source>
        <dbReference type="Proteomes" id="UP000245921"/>
    </source>
</evidence>
<dbReference type="PROSITE" id="PS00759">
    <property type="entry name" value="ARGE_DAPE_CPG2_2"/>
    <property type="match status" value="1"/>
</dbReference>
<feature type="binding site" evidence="7 9">
    <location>
        <position position="174"/>
    </location>
    <ligand>
        <name>Zn(2+)</name>
        <dbReference type="ChEBI" id="CHEBI:29105"/>
        <label>2</label>
    </ligand>
</feature>
<reference evidence="11 12" key="1">
    <citation type="submission" date="2018-05" db="EMBL/GenBank/DDBJ databases">
        <title>Genomic Encyclopedia of Type Strains, Phase IV (KMG-IV): sequencing the most valuable type-strain genomes for metagenomic binning, comparative biology and taxonomic classification.</title>
        <authorList>
            <person name="Goeker M."/>
        </authorList>
    </citation>
    <scope>NUCLEOTIDE SEQUENCE [LARGE SCALE GENOMIC DNA]</scope>
    <source>
        <strain evidence="11 12">DSM 24906</strain>
    </source>
</reference>
<dbReference type="RefSeq" id="WP_109603561.1">
    <property type="nucleotide sequence ID" value="NZ_QGGI01000001.1"/>
</dbReference>
<evidence type="ECO:0000256" key="2">
    <source>
        <dbReference type="ARBA" id="ARBA00022670"/>
    </source>
</evidence>
<comment type="similarity">
    <text evidence="1 7">Belongs to the peptidase M20B family.</text>
</comment>
<comment type="subcellular location">
    <subcellularLocation>
        <location evidence="7">Cytoplasm</location>
    </subcellularLocation>
</comment>
<dbReference type="PIRSF" id="PIRSF037215">
    <property type="entry name" value="Peptidase_M20B"/>
    <property type="match status" value="1"/>
</dbReference>
<evidence type="ECO:0000256" key="8">
    <source>
        <dbReference type="PIRSR" id="PIRSR037215-1"/>
    </source>
</evidence>
<keyword evidence="12" id="KW-1185">Reference proteome</keyword>
<name>A0AA45HJY2_9BACT</name>
<dbReference type="GO" id="GO:0006508">
    <property type="term" value="P:proteolysis"/>
    <property type="evidence" value="ECO:0007669"/>
    <property type="project" value="UniProtKB-UniRule"/>
</dbReference>
<dbReference type="InterPro" id="IPR001261">
    <property type="entry name" value="ArgE/DapE_CS"/>
</dbReference>
<keyword evidence="2 7" id="KW-0645">Protease</keyword>
<evidence type="ECO:0000256" key="9">
    <source>
        <dbReference type="PIRSR" id="PIRSR037215-2"/>
    </source>
</evidence>
<evidence type="ECO:0000256" key="5">
    <source>
        <dbReference type="ARBA" id="ARBA00022833"/>
    </source>
</evidence>
<dbReference type="Pfam" id="PF01546">
    <property type="entry name" value="Peptidase_M20"/>
    <property type="match status" value="1"/>
</dbReference>
<evidence type="ECO:0000256" key="7">
    <source>
        <dbReference type="HAMAP-Rule" id="MF_00550"/>
    </source>
</evidence>
<organism evidence="11 12">
    <name type="scientific">Oceanotoga teriensis</name>
    <dbReference type="NCBI Taxonomy" id="515440"/>
    <lineage>
        <taxon>Bacteria</taxon>
        <taxon>Thermotogati</taxon>
        <taxon>Thermotogota</taxon>
        <taxon>Thermotogae</taxon>
        <taxon>Petrotogales</taxon>
        <taxon>Petrotogaceae</taxon>
        <taxon>Oceanotoga</taxon>
    </lineage>
</organism>
<feature type="binding site" evidence="7 9">
    <location>
        <position position="78"/>
    </location>
    <ligand>
        <name>Zn(2+)</name>
        <dbReference type="ChEBI" id="CHEBI:29105"/>
        <label>1</label>
    </ligand>
</feature>
<dbReference type="SUPFAM" id="SSF53187">
    <property type="entry name" value="Zn-dependent exopeptidases"/>
    <property type="match status" value="1"/>
</dbReference>
<dbReference type="NCBIfam" id="NF003976">
    <property type="entry name" value="PRK05469.1"/>
    <property type="match status" value="1"/>
</dbReference>
<dbReference type="GO" id="GO:0008237">
    <property type="term" value="F:metallopeptidase activity"/>
    <property type="evidence" value="ECO:0007669"/>
    <property type="project" value="UniProtKB-KW"/>
</dbReference>
<feature type="active site" description="Proton acceptor" evidence="7 8">
    <location>
        <position position="173"/>
    </location>
</feature>
<dbReference type="GO" id="GO:0005829">
    <property type="term" value="C:cytosol"/>
    <property type="evidence" value="ECO:0007669"/>
    <property type="project" value="TreeGrafter"/>
</dbReference>
<dbReference type="PANTHER" id="PTHR42994:SF1">
    <property type="entry name" value="PEPTIDASE T"/>
    <property type="match status" value="1"/>
</dbReference>
<feature type="binding site" evidence="7 9">
    <location>
        <position position="377"/>
    </location>
    <ligand>
        <name>Zn(2+)</name>
        <dbReference type="ChEBI" id="CHEBI:29105"/>
        <label>2</label>
    </ligand>
</feature>
<keyword evidence="7" id="KW-0963">Cytoplasm</keyword>
<comment type="function">
    <text evidence="7">Cleaves the N-terminal amino acid of tripeptides.</text>
</comment>
<comment type="catalytic activity">
    <reaction evidence="7">
        <text>Release of the N-terminal residue from a tripeptide.</text>
        <dbReference type="EC" id="3.4.11.4"/>
    </reaction>
</comment>
<dbReference type="InterPro" id="IPR036264">
    <property type="entry name" value="Bact_exopeptidase_dim_dom"/>
</dbReference>
<dbReference type="Pfam" id="PF07687">
    <property type="entry name" value="M20_dimer"/>
    <property type="match status" value="1"/>
</dbReference>
<dbReference type="GO" id="GO:0043171">
    <property type="term" value="P:peptide catabolic process"/>
    <property type="evidence" value="ECO:0007669"/>
    <property type="project" value="UniProtKB-UniRule"/>
</dbReference>
<comment type="cofactor">
    <cofactor evidence="7 9">
        <name>Zn(2+)</name>
        <dbReference type="ChEBI" id="CHEBI:29105"/>
    </cofactor>
    <text evidence="7 9">Binds 2 Zn(2+) ions per subunit.</text>
</comment>
<evidence type="ECO:0000256" key="4">
    <source>
        <dbReference type="ARBA" id="ARBA00022801"/>
    </source>
</evidence>
<sequence length="405" mass="45540">MQNLVDRFLKYIKIYTTSDENSDTIPSTKRQLVLAEELKKELIEIGLDEVSLDENGYLMATIPSNIEKNCPVIGFIAHMDTSPDMSGENVKSKIINYNGEKIILNAEKNIYLDPKDFPSLNDYNGKTIITTDGTTLLGADDKAGIAEIITASEILLKSDIKHGKIRICFTPDEEIGRGADFFDVKKFGADFAYTIDGGPLGELESENFNAASAKFYIQGKNVHPGTAKDQMINSILIANELISLFPKNERPENTEKYEGFFHINDINGSVEKTTLNMIIRDHDKELFEQKKDFVQKVVEKINKKYSNAIKLELKDSYYNMKEIIEKNPHIMDLAKKAFLNCDVTPNIKPIRGGTDGARLSFIGLPCPNIFTGGHNFHGKYEYVVIESMEKAVQIIVEIAKLNTEF</sequence>
<feature type="domain" description="Peptidase M20 dimerisation" evidence="10">
    <location>
        <begin position="206"/>
        <end position="305"/>
    </location>
</feature>